<keyword evidence="2" id="KW-1185">Reference proteome</keyword>
<proteinExistence type="predicted"/>
<dbReference type="InterPro" id="IPR025533">
    <property type="entry name" value="DUF4419"/>
</dbReference>
<dbReference type="Proteomes" id="UP001634394">
    <property type="component" value="Unassembled WGS sequence"/>
</dbReference>
<evidence type="ECO:0000313" key="1">
    <source>
        <dbReference type="EMBL" id="KAL3881969.1"/>
    </source>
</evidence>
<dbReference type="PANTHER" id="PTHR31252">
    <property type="entry name" value="DUF4419 DOMAIN-CONTAINING PROTEIN"/>
    <property type="match status" value="1"/>
</dbReference>
<comment type="caution">
    <text evidence="1">The sequence shown here is derived from an EMBL/GenBank/DDBJ whole genome shotgun (WGS) entry which is preliminary data.</text>
</comment>
<gene>
    <name evidence="1" type="ORF">ACJMK2_028351</name>
</gene>
<name>A0ABD3X6V0_SINWO</name>
<evidence type="ECO:0000313" key="2">
    <source>
        <dbReference type="Proteomes" id="UP001634394"/>
    </source>
</evidence>
<reference evidence="1 2" key="1">
    <citation type="submission" date="2024-11" db="EMBL/GenBank/DDBJ databases">
        <title>Chromosome-level genome assembly of the freshwater bivalve Anodonta woodiana.</title>
        <authorList>
            <person name="Chen X."/>
        </authorList>
    </citation>
    <scope>NUCLEOTIDE SEQUENCE [LARGE SCALE GENOMIC DNA]</scope>
    <source>
        <strain evidence="1">MN2024</strain>
        <tissue evidence="1">Gills</tissue>
    </source>
</reference>
<organism evidence="1 2">
    <name type="scientific">Sinanodonta woodiana</name>
    <name type="common">Chinese pond mussel</name>
    <name type="synonym">Anodonta woodiana</name>
    <dbReference type="NCBI Taxonomy" id="1069815"/>
    <lineage>
        <taxon>Eukaryota</taxon>
        <taxon>Metazoa</taxon>
        <taxon>Spiralia</taxon>
        <taxon>Lophotrochozoa</taxon>
        <taxon>Mollusca</taxon>
        <taxon>Bivalvia</taxon>
        <taxon>Autobranchia</taxon>
        <taxon>Heteroconchia</taxon>
        <taxon>Palaeoheterodonta</taxon>
        <taxon>Unionida</taxon>
        <taxon>Unionoidea</taxon>
        <taxon>Unionidae</taxon>
        <taxon>Unioninae</taxon>
        <taxon>Sinanodonta</taxon>
    </lineage>
</organism>
<protein>
    <submittedName>
        <fullName evidence="1">Uncharacterized protein</fullName>
    </submittedName>
</protein>
<dbReference type="PANTHER" id="PTHR31252:SF11">
    <property type="entry name" value="DUF4419 DOMAIN-CONTAINING PROTEIN"/>
    <property type="match status" value="1"/>
</dbReference>
<dbReference type="EMBL" id="JBJQND010000003">
    <property type="protein sequence ID" value="KAL3881969.1"/>
    <property type="molecule type" value="Genomic_DNA"/>
</dbReference>
<dbReference type="AlphaFoldDB" id="A0ABD3X6V0"/>
<dbReference type="Pfam" id="PF14388">
    <property type="entry name" value="DUF4419"/>
    <property type="match status" value="1"/>
</dbReference>
<accession>A0ABD3X6V0</accession>
<sequence>MASFKCADVTPGKTIYSMKPIEKIANEFAGKQSIAYETGESNYPIVQTKTLIRHGLAATVVEAYNEHLGIELSPDDIWVAISQGVADYLGRQENAEKYRKVFVNHEGKKDLNLDVTALNILPKEYAPTKNYNRESWMKCVDGITKMIKENTKGDFAEIMVRPFSTTGVIEAQVAKGCLMEAMKMYFNYNCFTLCGIPEICLLGTLADYIDMQQRVEKLSGILPDLIWWFDMVQKIVAKLIESIQGKPDIDWWNCIVTKNRLGSGEMKQFTGWLGHLFPQTAWNTERSHRRGIQGTWECPDLKDLNYGLTYVPVTLYDLPTQKSYKLRFTFGYLGVSQNTKTKRLRPVQGWMVFYEKESSEKKE</sequence>